<protein>
    <submittedName>
        <fullName evidence="5">CYFA0S06e02938g1_1</fullName>
    </submittedName>
    <submittedName>
        <fullName evidence="6">Vacuolar protein sorting-associated protein 75</fullName>
    </submittedName>
</protein>
<feature type="region of interest" description="Disordered" evidence="4">
    <location>
        <begin position="144"/>
        <end position="164"/>
    </location>
</feature>
<dbReference type="EMBL" id="LK052891">
    <property type="protein sequence ID" value="CDR41163.1"/>
    <property type="molecule type" value="Genomic_DNA"/>
</dbReference>
<evidence type="ECO:0000313" key="5">
    <source>
        <dbReference type="EMBL" id="CDR41163.1"/>
    </source>
</evidence>
<evidence type="ECO:0000313" key="6">
    <source>
        <dbReference type="EMBL" id="ONH66874.1"/>
    </source>
</evidence>
<dbReference type="VEuPathDB" id="FungiDB:BON22_3089"/>
<evidence type="ECO:0000256" key="3">
    <source>
        <dbReference type="SAM" id="Coils"/>
    </source>
</evidence>
<dbReference type="OMA" id="PGKEFPN"/>
<organism evidence="5">
    <name type="scientific">Cyberlindnera fabianii</name>
    <name type="common">Yeast</name>
    <name type="synonym">Hansenula fabianii</name>
    <dbReference type="NCBI Taxonomy" id="36022"/>
    <lineage>
        <taxon>Eukaryota</taxon>
        <taxon>Fungi</taxon>
        <taxon>Dikarya</taxon>
        <taxon>Ascomycota</taxon>
        <taxon>Saccharomycotina</taxon>
        <taxon>Saccharomycetes</taxon>
        <taxon>Phaffomycetales</taxon>
        <taxon>Phaffomycetaceae</taxon>
        <taxon>Cyberlindnera</taxon>
    </lineage>
</organism>
<dbReference type="Gene3D" id="3.30.1120.90">
    <property type="entry name" value="Nucleosome assembly protein"/>
    <property type="match status" value="1"/>
</dbReference>
<keyword evidence="7" id="KW-1185">Reference proteome</keyword>
<comment type="similarity">
    <text evidence="1 2">Belongs to the nucleosome assembly protein (NAP) family.</text>
</comment>
<gene>
    <name evidence="6" type="ORF">BON22_3089</name>
    <name evidence="5" type="ORF">CYFA0S_06e02938g</name>
</gene>
<reference evidence="7" key="2">
    <citation type="journal article" date="2017" name="Genome Announc.">
        <title>Genome sequences of Cyberlindnera fabianii 65, Pichia kudriavzevii 129, and Saccharomyces cerevisiae 131 isolated from fermented masau fruits in Zimbabwe.</title>
        <authorList>
            <person name="van Rijswijck I.M.H."/>
            <person name="Derks M.F.L."/>
            <person name="Abee T."/>
            <person name="de Ridder D."/>
            <person name="Smid E.J."/>
        </authorList>
    </citation>
    <scope>NUCLEOTIDE SEQUENCE [LARGE SCALE GENOMIC DNA]</scope>
    <source>
        <strain evidence="7">65</strain>
    </source>
</reference>
<dbReference type="InterPro" id="IPR002164">
    <property type="entry name" value="NAP_family"/>
</dbReference>
<dbReference type="Pfam" id="PF00956">
    <property type="entry name" value="NAP"/>
    <property type="match status" value="1"/>
</dbReference>
<proteinExistence type="inferred from homology"/>
<dbReference type="EMBL" id="MPUK01000005">
    <property type="protein sequence ID" value="ONH66874.1"/>
    <property type="molecule type" value="Genomic_DNA"/>
</dbReference>
<evidence type="ECO:0000256" key="4">
    <source>
        <dbReference type="SAM" id="MobiDB-lite"/>
    </source>
</evidence>
<feature type="region of interest" description="Disordered" evidence="4">
    <location>
        <begin position="246"/>
        <end position="285"/>
    </location>
</feature>
<dbReference type="Proteomes" id="UP000189513">
    <property type="component" value="Unassembled WGS sequence"/>
</dbReference>
<keyword evidence="3" id="KW-0175">Coiled coil</keyword>
<evidence type="ECO:0000256" key="1">
    <source>
        <dbReference type="ARBA" id="ARBA00009947"/>
    </source>
</evidence>
<dbReference type="GO" id="GO:0006334">
    <property type="term" value="P:nucleosome assembly"/>
    <property type="evidence" value="ECO:0007669"/>
    <property type="project" value="InterPro"/>
</dbReference>
<dbReference type="GO" id="GO:0005634">
    <property type="term" value="C:nucleus"/>
    <property type="evidence" value="ECO:0007669"/>
    <property type="project" value="InterPro"/>
</dbReference>
<evidence type="ECO:0000256" key="2">
    <source>
        <dbReference type="RuleBase" id="RU003876"/>
    </source>
</evidence>
<accession>A0A061B2B8</accession>
<evidence type="ECO:0000313" key="7">
    <source>
        <dbReference type="Proteomes" id="UP000189513"/>
    </source>
</evidence>
<dbReference type="InterPro" id="IPR037231">
    <property type="entry name" value="NAP-like_sf"/>
</dbReference>
<reference evidence="5" key="1">
    <citation type="journal article" date="2014" name="Genome Announc.">
        <title>Genome sequence of the yeast Cyberlindnera fabianii (Hansenula fabianii).</title>
        <authorList>
            <person name="Freel K.C."/>
            <person name="Sarilar V."/>
            <person name="Neuveglise C."/>
            <person name="Devillers H."/>
            <person name="Friedrich A."/>
            <person name="Schacherer J."/>
        </authorList>
    </citation>
    <scope>NUCLEOTIDE SEQUENCE</scope>
    <source>
        <strain evidence="5">YJS4271</strain>
    </source>
</reference>
<dbReference type="OrthoDB" id="19419at2759"/>
<feature type="coiled-coil region" evidence="3">
    <location>
        <begin position="11"/>
        <end position="38"/>
    </location>
</feature>
<dbReference type="SUPFAM" id="SSF143113">
    <property type="entry name" value="NAP-like"/>
    <property type="match status" value="1"/>
</dbReference>
<dbReference type="PANTHER" id="PTHR11875">
    <property type="entry name" value="TESTIS-SPECIFIC Y-ENCODED PROTEIN"/>
    <property type="match status" value="1"/>
</dbReference>
<reference evidence="6" key="3">
    <citation type="submission" date="2017-01" db="EMBL/GenBank/DDBJ databases">
        <authorList>
            <person name="Mah S.A."/>
            <person name="Swanson W.J."/>
            <person name="Moy G.W."/>
            <person name="Vacquier V.D."/>
        </authorList>
    </citation>
    <scope>NUCLEOTIDE SEQUENCE [LARGE SCALE GENOMIC DNA]</scope>
    <source>
        <strain evidence="6">65</strain>
    </source>
</reference>
<feature type="compositionally biased region" description="Acidic residues" evidence="4">
    <location>
        <begin position="250"/>
        <end position="266"/>
    </location>
</feature>
<feature type="compositionally biased region" description="Basic and acidic residues" evidence="4">
    <location>
        <begin position="267"/>
        <end position="277"/>
    </location>
</feature>
<sequence length="285" mass="32397">MISTNNHRKKVENALIGLASAEEQMEQAERAAEISRLKAVSKIFKTRSDHTKVLDKFWHIVLSQHPEFAEYIRAQDFKYIETILDIYVSWDAAESTDNGVDPGNFSITFDFKGTEDGDFPAQIVTKKFWIEQIDPEELAAAASKKKSSANLSDDEDDTSEDTERLVSEAADIIWPKSYDSINPSKITEKKTPQGKKNYRAGMKSFFGFFKWTGRKPGKEFPNGDDLARLFADDLFPSAVKYYTEAQRDGLEEEVDSDASEPLDLSEDESKGTKRKRDDDEDEDEM</sequence>
<dbReference type="STRING" id="36022.A0A061B2B8"/>
<dbReference type="AlphaFoldDB" id="A0A061B2B8"/>
<name>A0A061B2B8_CYBFA</name>